<dbReference type="WBParaSite" id="Pan_g18914.t1">
    <property type="protein sequence ID" value="Pan_g18914.t1"/>
    <property type="gene ID" value="Pan_g18914"/>
</dbReference>
<feature type="transmembrane region" description="Helical" evidence="6">
    <location>
        <begin position="410"/>
        <end position="428"/>
    </location>
</feature>
<keyword evidence="4 6" id="KW-0472">Membrane</keyword>
<dbReference type="InterPro" id="IPR036259">
    <property type="entry name" value="MFS_trans_sf"/>
</dbReference>
<feature type="compositionally biased region" description="Low complexity" evidence="5">
    <location>
        <begin position="1"/>
        <end position="20"/>
    </location>
</feature>
<dbReference type="GO" id="GO:0022857">
    <property type="term" value="F:transmembrane transporter activity"/>
    <property type="evidence" value="ECO:0007669"/>
    <property type="project" value="InterPro"/>
</dbReference>
<dbReference type="InterPro" id="IPR005829">
    <property type="entry name" value="Sugar_transporter_CS"/>
</dbReference>
<protein>
    <submittedName>
        <fullName evidence="9">MFS domain-containing protein</fullName>
    </submittedName>
</protein>
<reference evidence="9" key="2">
    <citation type="submission" date="2020-10" db="UniProtKB">
        <authorList>
            <consortium name="WormBaseParasite"/>
        </authorList>
    </citation>
    <scope>IDENTIFICATION</scope>
</reference>
<feature type="compositionally biased region" description="Acidic residues" evidence="5">
    <location>
        <begin position="120"/>
        <end position="131"/>
    </location>
</feature>
<dbReference type="Proteomes" id="UP000492821">
    <property type="component" value="Unassembled WGS sequence"/>
</dbReference>
<feature type="transmembrane region" description="Helical" evidence="6">
    <location>
        <begin position="469"/>
        <end position="490"/>
    </location>
</feature>
<feature type="transmembrane region" description="Helical" evidence="6">
    <location>
        <begin position="496"/>
        <end position="515"/>
    </location>
</feature>
<feature type="compositionally biased region" description="Basic and acidic residues" evidence="5">
    <location>
        <begin position="944"/>
        <end position="961"/>
    </location>
</feature>
<keyword evidence="2 6" id="KW-0812">Transmembrane</keyword>
<feature type="transmembrane region" description="Helical" evidence="6">
    <location>
        <begin position="589"/>
        <end position="610"/>
    </location>
</feature>
<evidence type="ECO:0000256" key="2">
    <source>
        <dbReference type="ARBA" id="ARBA00022692"/>
    </source>
</evidence>
<dbReference type="AlphaFoldDB" id="A0A7E4ZV15"/>
<evidence type="ECO:0000256" key="4">
    <source>
        <dbReference type="ARBA" id="ARBA00023136"/>
    </source>
</evidence>
<feature type="transmembrane region" description="Helical" evidence="6">
    <location>
        <begin position="747"/>
        <end position="767"/>
    </location>
</feature>
<dbReference type="SUPFAM" id="SSF103473">
    <property type="entry name" value="MFS general substrate transporter"/>
    <property type="match status" value="1"/>
</dbReference>
<accession>A0A7E4ZV15</accession>
<feature type="compositionally biased region" description="Polar residues" evidence="5">
    <location>
        <begin position="132"/>
        <end position="143"/>
    </location>
</feature>
<evidence type="ECO:0000259" key="7">
    <source>
        <dbReference type="PROSITE" id="PS50850"/>
    </source>
</evidence>
<dbReference type="Pfam" id="PF00083">
    <property type="entry name" value="Sugar_tr"/>
    <property type="match status" value="1"/>
</dbReference>
<reference evidence="8" key="1">
    <citation type="journal article" date="2013" name="Genetics">
        <title>The draft genome and transcriptome of Panagrellus redivivus are shaped by the harsh demands of a free-living lifestyle.</title>
        <authorList>
            <person name="Srinivasan J."/>
            <person name="Dillman A.R."/>
            <person name="Macchietto M.G."/>
            <person name="Heikkinen L."/>
            <person name="Lakso M."/>
            <person name="Fracchia K.M."/>
            <person name="Antoshechkin I."/>
            <person name="Mortazavi A."/>
            <person name="Wong G."/>
            <person name="Sternberg P.W."/>
        </authorList>
    </citation>
    <scope>NUCLEOTIDE SEQUENCE [LARGE SCALE GENOMIC DNA]</scope>
    <source>
        <strain evidence="8">MT8872</strain>
    </source>
</reference>
<feature type="transmembrane region" description="Helical" evidence="6">
    <location>
        <begin position="719"/>
        <end position="741"/>
    </location>
</feature>
<evidence type="ECO:0000313" key="8">
    <source>
        <dbReference type="Proteomes" id="UP000492821"/>
    </source>
</evidence>
<feature type="region of interest" description="Disordered" evidence="5">
    <location>
        <begin position="116"/>
        <end position="143"/>
    </location>
</feature>
<dbReference type="GO" id="GO:0016020">
    <property type="term" value="C:membrane"/>
    <property type="evidence" value="ECO:0007669"/>
    <property type="project" value="UniProtKB-SubCell"/>
</dbReference>
<organism evidence="8 9">
    <name type="scientific">Panagrellus redivivus</name>
    <name type="common">Microworm</name>
    <dbReference type="NCBI Taxonomy" id="6233"/>
    <lineage>
        <taxon>Eukaryota</taxon>
        <taxon>Metazoa</taxon>
        <taxon>Ecdysozoa</taxon>
        <taxon>Nematoda</taxon>
        <taxon>Chromadorea</taxon>
        <taxon>Rhabditida</taxon>
        <taxon>Tylenchina</taxon>
        <taxon>Panagrolaimomorpha</taxon>
        <taxon>Panagrolaimoidea</taxon>
        <taxon>Panagrolaimidae</taxon>
        <taxon>Panagrellus</taxon>
    </lineage>
</organism>
<keyword evidence="8" id="KW-1185">Reference proteome</keyword>
<evidence type="ECO:0000313" key="9">
    <source>
        <dbReference type="WBParaSite" id="Pan_g18914.t1"/>
    </source>
</evidence>
<feature type="domain" description="Major facilitator superfamily (MFS) profile" evidence="7">
    <location>
        <begin position="282"/>
        <end position="772"/>
    </location>
</feature>
<evidence type="ECO:0000256" key="3">
    <source>
        <dbReference type="ARBA" id="ARBA00022989"/>
    </source>
</evidence>
<dbReference type="PANTHER" id="PTHR24064">
    <property type="entry name" value="SOLUTE CARRIER FAMILY 22 MEMBER"/>
    <property type="match status" value="1"/>
</dbReference>
<keyword evidence="3 6" id="KW-1133">Transmembrane helix</keyword>
<evidence type="ECO:0000256" key="5">
    <source>
        <dbReference type="SAM" id="MobiDB-lite"/>
    </source>
</evidence>
<proteinExistence type="predicted"/>
<evidence type="ECO:0000256" key="6">
    <source>
        <dbReference type="SAM" id="Phobius"/>
    </source>
</evidence>
<dbReference type="PROSITE" id="PS00216">
    <property type="entry name" value="SUGAR_TRANSPORT_1"/>
    <property type="match status" value="1"/>
</dbReference>
<comment type="subcellular location">
    <subcellularLocation>
        <location evidence="1">Membrane</location>
        <topology evidence="1">Multi-pass membrane protein</topology>
    </subcellularLocation>
</comment>
<name>A0A7E4ZV15_PANRE</name>
<dbReference type="PROSITE" id="PS50850">
    <property type="entry name" value="MFS"/>
    <property type="match status" value="1"/>
</dbReference>
<feature type="region of interest" description="Disordered" evidence="5">
    <location>
        <begin position="927"/>
        <end position="976"/>
    </location>
</feature>
<feature type="transmembrane region" description="Helical" evidence="6">
    <location>
        <begin position="660"/>
        <end position="679"/>
    </location>
</feature>
<sequence>MAGGDRSVSVSGGDSGHAVSTDSGLDDERKHLLTPNGMHNGGFSFMKSENDLPTYQKSHEDVGPPAPCPLVSAPIIYSEPTLLNAQLNGGGYVNYVLTGALSETALPIILRMKEAVHESDDQDPEGDENDNDNQSIADTTSMQGYSVGRHKYDSYRSRNFTPKSSIFFSDSQSQKSVMTNMGSAVFGVNGHKQSFSTREIREQHAQIQKKYRPPKKPKFTDPVDFEGILQIIGGCTWWQIWVYLLISLQQIPHAMFNLSVVYMMYQPDHWCQVPGTMNASSASGATYLWSHRDAMNSTIIYPKTGNKQRDVSDFHDQCNYYNRGPERYDELRQLPLDEAQRAVRQESVQIQKCEKWAFDDDVMKTTIVTEWNLVCDDNFKRAHAHLSYSVGFLFGCILGGFASDRFGRKPTIIGFGILSSIFGLILPYSTYFPLFLFIRFCGAVCNEAADLAAYILCMEITGTHYRAMVGSLLQAPWAVGYALLALIAYFCKSWHYIQLITAILHTGAICCICVLPESPRWLIANNRLVEAERYIRKACKDPPFPFSYFKFNKASLPCDLELMRHAERAQWVKKDQRATIFHILKSRQLVIRTAIICMVWIATALVYYGLVIALSDQSAPGRVLFSGNFFVNNAIAGAIEIPTLFACVYLMKFGRKRSQMITLIGAAFCILGAITAIALKSQVCSLSFMLLSKIFIQGAFNVLYIFTSEMYPTVIRNSAVGFNSMIARFGSGLSSYIAILSDVTLPVVPMIIFAIFSLFAGIFVLFLPETQDMPLPDTLQDAVQLLKSEPRYRCFGFGGGKYSLSLAGDVDKPDSTVELSVQTRASSRMSNLHQDGIPGLEIDTTNMPDTPCSGGITPVSFNDSTSMLSRKRSETFTELPVIFEHPSSCENTITSQNIPDALKAISGTPSIAAAAAAAALFRKSVDSIPESETEKATETPSNETDNKRQLTRDDSLARDLMEIDMPDPDNLQEPFD</sequence>
<evidence type="ECO:0000256" key="1">
    <source>
        <dbReference type="ARBA" id="ARBA00004141"/>
    </source>
</evidence>
<feature type="transmembrane region" description="Helical" evidence="6">
    <location>
        <begin position="685"/>
        <end position="707"/>
    </location>
</feature>
<feature type="transmembrane region" description="Helical" evidence="6">
    <location>
        <begin position="630"/>
        <end position="651"/>
    </location>
</feature>
<feature type="region of interest" description="Disordered" evidence="5">
    <location>
        <begin position="1"/>
        <end position="66"/>
    </location>
</feature>
<dbReference type="CDD" id="cd17317">
    <property type="entry name" value="MFS_SLC22"/>
    <property type="match status" value="1"/>
</dbReference>
<dbReference type="InterPro" id="IPR020846">
    <property type="entry name" value="MFS_dom"/>
</dbReference>
<dbReference type="InterPro" id="IPR005828">
    <property type="entry name" value="MFS_sugar_transport-like"/>
</dbReference>
<dbReference type="Gene3D" id="1.20.1250.20">
    <property type="entry name" value="MFS general substrate transporter like domains"/>
    <property type="match status" value="1"/>
</dbReference>